<keyword evidence="2" id="KW-1003">Cell membrane</keyword>
<evidence type="ECO:0000256" key="8">
    <source>
        <dbReference type="SAM" id="Phobius"/>
    </source>
</evidence>
<dbReference type="GO" id="GO:0009103">
    <property type="term" value="P:lipopolysaccharide biosynthetic process"/>
    <property type="evidence" value="ECO:0007669"/>
    <property type="project" value="UniProtKB-ARBA"/>
</dbReference>
<evidence type="ECO:0000256" key="1">
    <source>
        <dbReference type="ARBA" id="ARBA00004651"/>
    </source>
</evidence>
<evidence type="ECO:0000256" key="4">
    <source>
        <dbReference type="ARBA" id="ARBA00022679"/>
    </source>
</evidence>
<evidence type="ECO:0000259" key="9">
    <source>
        <dbReference type="Pfam" id="PF13231"/>
    </source>
</evidence>
<evidence type="ECO:0000256" key="3">
    <source>
        <dbReference type="ARBA" id="ARBA00022676"/>
    </source>
</evidence>
<dbReference type="STRING" id="1189325.SAMN04488119_104185"/>
<dbReference type="PANTHER" id="PTHR33908:SF11">
    <property type="entry name" value="MEMBRANE PROTEIN"/>
    <property type="match status" value="1"/>
</dbReference>
<feature type="transmembrane region" description="Helical" evidence="8">
    <location>
        <begin position="329"/>
        <end position="347"/>
    </location>
</feature>
<feature type="transmembrane region" description="Helical" evidence="8">
    <location>
        <begin position="12"/>
        <end position="34"/>
    </location>
</feature>
<proteinExistence type="predicted"/>
<keyword evidence="5 8" id="KW-0812">Transmembrane</keyword>
<evidence type="ECO:0000256" key="5">
    <source>
        <dbReference type="ARBA" id="ARBA00022692"/>
    </source>
</evidence>
<comment type="subcellular location">
    <subcellularLocation>
        <location evidence="1">Cell membrane</location>
        <topology evidence="1">Multi-pass membrane protein</topology>
    </subcellularLocation>
</comment>
<evidence type="ECO:0000256" key="2">
    <source>
        <dbReference type="ARBA" id="ARBA00022475"/>
    </source>
</evidence>
<feature type="domain" description="Glycosyltransferase RgtA/B/C/D-like" evidence="9">
    <location>
        <begin position="58"/>
        <end position="217"/>
    </location>
</feature>
<evidence type="ECO:0000256" key="7">
    <source>
        <dbReference type="ARBA" id="ARBA00023136"/>
    </source>
</evidence>
<keyword evidence="7 8" id="KW-0472">Membrane</keyword>
<dbReference type="InterPro" id="IPR038731">
    <property type="entry name" value="RgtA/B/C-like"/>
</dbReference>
<reference evidence="10 11" key="1">
    <citation type="submission" date="2016-12" db="EMBL/GenBank/DDBJ databases">
        <authorList>
            <person name="Song W.-J."/>
            <person name="Kurnit D.M."/>
        </authorList>
    </citation>
    <scope>NUCLEOTIDE SEQUENCE [LARGE SCALE GENOMIC DNA]</scope>
    <source>
        <strain evidence="10 11">CGMCC 1.10808</strain>
    </source>
</reference>
<feature type="transmembrane region" description="Helical" evidence="8">
    <location>
        <begin position="353"/>
        <end position="376"/>
    </location>
</feature>
<evidence type="ECO:0000313" key="10">
    <source>
        <dbReference type="EMBL" id="SHN65928.1"/>
    </source>
</evidence>
<gene>
    <name evidence="10" type="ORF">SAMN05216200_104185</name>
</gene>
<keyword evidence="4 10" id="KW-0808">Transferase</keyword>
<keyword evidence="11" id="KW-1185">Reference proteome</keyword>
<dbReference type="GO" id="GO:0016763">
    <property type="term" value="F:pentosyltransferase activity"/>
    <property type="evidence" value="ECO:0007669"/>
    <property type="project" value="TreeGrafter"/>
</dbReference>
<keyword evidence="6 8" id="KW-1133">Transmembrane helix</keyword>
<dbReference type="EMBL" id="FRDL01000004">
    <property type="protein sequence ID" value="SHN65928.1"/>
    <property type="molecule type" value="Genomic_DNA"/>
</dbReference>
<dbReference type="Pfam" id="PF13231">
    <property type="entry name" value="PMT_2"/>
    <property type="match status" value="1"/>
</dbReference>
<dbReference type="RefSeq" id="WP_072747140.1">
    <property type="nucleotide sequence ID" value="NZ_FOHL01000004.1"/>
</dbReference>
<dbReference type="Proteomes" id="UP000184066">
    <property type="component" value="Unassembled WGS sequence"/>
</dbReference>
<sequence length="495" mass="52598">MTTQRPDWIDRWARRGPWLVLAYVATLAALRLWLSPHLEVDEAHFVGQTDLRLAYGNSHPPLYNWLMHVALALTGGAWAPAAAAVKFPLLAAFHLLTWDAARRLGGSRAALGALAASAFLPQIVWMSALTLTHSVLVLASAAAVVHAGALLALSPPERRHPRLWLWFGAAMALGAMSKYSFALFLGPYLAALWMGRETRGIIADRRVAISAALFAFLAGPSLIAASLQMRQTTARMSKLFSTEGATSGLDLPGIGLDGFLSLLQAGAAWAGPALIVWWLARRGAAPAPAFPDRRADAYVQALGRTMLASLAVFAAIVLAGDMHRVRERYLTPALAALPVWLAAARPLEAPRLRALACLAAFAYVMALVGVAGVTTFSAHRLAYPYDALAAQIAGRADVEGAVIVGARHVDGANLALALQRRGLDVRAAEAPWPGQPEPAGRQVLVWEGRGPRPASLRDRRAAEGPPFVVSAPLANRSGAVAAFSVEIVPPAGHVR</sequence>
<dbReference type="PANTHER" id="PTHR33908">
    <property type="entry name" value="MANNOSYLTRANSFERASE YKCB-RELATED"/>
    <property type="match status" value="1"/>
</dbReference>
<feature type="transmembrane region" description="Helical" evidence="8">
    <location>
        <begin position="259"/>
        <end position="280"/>
    </location>
</feature>
<feature type="transmembrane region" description="Helical" evidence="8">
    <location>
        <begin position="65"/>
        <end position="97"/>
    </location>
</feature>
<protein>
    <submittedName>
        <fullName evidence="10">4-amino-4-deoxy-L-arabinose transferase</fullName>
    </submittedName>
</protein>
<name>A0A1M7T5G9_9RHOB</name>
<dbReference type="GO" id="GO:0005886">
    <property type="term" value="C:plasma membrane"/>
    <property type="evidence" value="ECO:0007669"/>
    <property type="project" value="UniProtKB-SubCell"/>
</dbReference>
<feature type="transmembrane region" description="Helical" evidence="8">
    <location>
        <begin position="207"/>
        <end position="227"/>
    </location>
</feature>
<dbReference type="InterPro" id="IPR050297">
    <property type="entry name" value="LipidA_mod_glycosyltrf_83"/>
</dbReference>
<feature type="transmembrane region" description="Helical" evidence="8">
    <location>
        <begin position="165"/>
        <end position="187"/>
    </location>
</feature>
<keyword evidence="3" id="KW-0328">Glycosyltransferase</keyword>
<organism evidence="10 11">
    <name type="scientific">Oceanicella actignis</name>
    <dbReference type="NCBI Taxonomy" id="1189325"/>
    <lineage>
        <taxon>Bacteria</taxon>
        <taxon>Pseudomonadati</taxon>
        <taxon>Pseudomonadota</taxon>
        <taxon>Alphaproteobacteria</taxon>
        <taxon>Rhodobacterales</taxon>
        <taxon>Paracoccaceae</taxon>
        <taxon>Oceanicella</taxon>
    </lineage>
</organism>
<feature type="transmembrane region" description="Helical" evidence="8">
    <location>
        <begin position="300"/>
        <end position="320"/>
    </location>
</feature>
<accession>A0A1M7T5G9</accession>
<evidence type="ECO:0000313" key="11">
    <source>
        <dbReference type="Proteomes" id="UP000184066"/>
    </source>
</evidence>
<dbReference type="AlphaFoldDB" id="A0A1M7T5G9"/>
<evidence type="ECO:0000256" key="6">
    <source>
        <dbReference type="ARBA" id="ARBA00022989"/>
    </source>
</evidence>
<feature type="transmembrane region" description="Helical" evidence="8">
    <location>
        <begin position="109"/>
        <end position="128"/>
    </location>
</feature>
<dbReference type="OrthoDB" id="9153955at2"/>